<evidence type="ECO:0008006" key="4">
    <source>
        <dbReference type="Google" id="ProtNLM"/>
    </source>
</evidence>
<comment type="caution">
    <text evidence="2">The sequence shown here is derived from an EMBL/GenBank/DDBJ whole genome shotgun (WGS) entry which is preliminary data.</text>
</comment>
<dbReference type="SUPFAM" id="SSF54518">
    <property type="entry name" value="Tubby C-terminal domain-like"/>
    <property type="match status" value="1"/>
</dbReference>
<dbReference type="InterPro" id="IPR038595">
    <property type="entry name" value="LOR_sf"/>
</dbReference>
<dbReference type="Gene3D" id="2.40.160.200">
    <property type="entry name" value="LURP1-related"/>
    <property type="match status" value="1"/>
</dbReference>
<sequence>MQLYMKQKMLSFKQDFNIVDSNQKPVYKVDGEFLSLGRKLHIINMETNEEVALVKQKVLSLMPQVDVFVRGQEVASIRKRITLFKPQFDIEQIGWTIKGDYFAHDYIIYDREGDLIAQIKKKYFAMSDTFEFNIDAEEVDPVMVIAVVLAIDTVMDSKD</sequence>
<dbReference type="InterPro" id="IPR025659">
    <property type="entry name" value="Tubby-like_C"/>
</dbReference>
<dbReference type="OrthoDB" id="652307at2"/>
<evidence type="ECO:0000313" key="2">
    <source>
        <dbReference type="EMBL" id="TLQ40790.1"/>
    </source>
</evidence>
<dbReference type="EMBL" id="VBSP01000024">
    <property type="protein sequence ID" value="TLQ40790.1"/>
    <property type="molecule type" value="Genomic_DNA"/>
</dbReference>
<dbReference type="RefSeq" id="WP_138404767.1">
    <property type="nucleotide sequence ID" value="NZ_VBSP01000024.1"/>
</dbReference>
<dbReference type="Pfam" id="PF04525">
    <property type="entry name" value="LOR"/>
    <property type="match status" value="1"/>
</dbReference>
<protein>
    <recommendedName>
        <fullName evidence="4">LURP-one-related family protein</fullName>
    </recommendedName>
</protein>
<dbReference type="AlphaFoldDB" id="A0A5R9DU46"/>
<comment type="similarity">
    <text evidence="1">Belongs to the LOR family.</text>
</comment>
<accession>A0A5R9DU46</accession>
<dbReference type="Proteomes" id="UP000306420">
    <property type="component" value="Unassembled WGS sequence"/>
</dbReference>
<proteinExistence type="inferred from homology"/>
<reference evidence="2 3" key="1">
    <citation type="submission" date="2019-05" db="EMBL/GenBank/DDBJ databases">
        <title>The metagenome of a microbial culture collection derived from dairy environment covers the genomic content of the human microbiome.</title>
        <authorList>
            <person name="Roder T."/>
            <person name="Wuthrich D."/>
            <person name="Sattari Z."/>
            <person name="Von Ah U."/>
            <person name="Bar C."/>
            <person name="Ronchi F."/>
            <person name="Macpherson A.J."/>
            <person name="Ganal-Vonarburg S.C."/>
            <person name="Bruggmann R."/>
            <person name="Vergeres G."/>
        </authorList>
    </citation>
    <scope>NUCLEOTIDE SEQUENCE [LARGE SCALE GENOMIC DNA]</scope>
    <source>
        <strain evidence="2 3">FAM 24227</strain>
    </source>
</reference>
<gene>
    <name evidence="2" type="ORF">FEZ33_07405</name>
</gene>
<evidence type="ECO:0000313" key="3">
    <source>
        <dbReference type="Proteomes" id="UP000306420"/>
    </source>
</evidence>
<name>A0A5R9DU46_9LACT</name>
<evidence type="ECO:0000256" key="1">
    <source>
        <dbReference type="ARBA" id="ARBA00005437"/>
    </source>
</evidence>
<organism evidence="2 3">
    <name type="scientific">Ruoffia tabacinasalis</name>
    <dbReference type="NCBI Taxonomy" id="87458"/>
    <lineage>
        <taxon>Bacteria</taxon>
        <taxon>Bacillati</taxon>
        <taxon>Bacillota</taxon>
        <taxon>Bacilli</taxon>
        <taxon>Lactobacillales</taxon>
        <taxon>Aerococcaceae</taxon>
        <taxon>Ruoffia</taxon>
    </lineage>
</organism>
<dbReference type="InterPro" id="IPR007612">
    <property type="entry name" value="LOR"/>
</dbReference>